<dbReference type="EMBL" id="BARS01034098">
    <property type="protein sequence ID" value="GAG18388.1"/>
    <property type="molecule type" value="Genomic_DNA"/>
</dbReference>
<feature type="transmembrane region" description="Helical" evidence="1">
    <location>
        <begin position="27"/>
        <end position="49"/>
    </location>
</feature>
<evidence type="ECO:0000256" key="1">
    <source>
        <dbReference type="SAM" id="Phobius"/>
    </source>
</evidence>
<organism evidence="2">
    <name type="scientific">marine sediment metagenome</name>
    <dbReference type="NCBI Taxonomy" id="412755"/>
    <lineage>
        <taxon>unclassified sequences</taxon>
        <taxon>metagenomes</taxon>
        <taxon>ecological metagenomes</taxon>
    </lineage>
</organism>
<protein>
    <submittedName>
        <fullName evidence="2">Uncharacterized protein</fullName>
    </submittedName>
</protein>
<comment type="caution">
    <text evidence="2">The sequence shown here is derived from an EMBL/GenBank/DDBJ whole genome shotgun (WGS) entry which is preliminary data.</text>
</comment>
<evidence type="ECO:0000313" key="2">
    <source>
        <dbReference type="EMBL" id="GAG18388.1"/>
    </source>
</evidence>
<reference evidence="2" key="1">
    <citation type="journal article" date="2014" name="Front. Microbiol.">
        <title>High frequency of phylogenetically diverse reductive dehalogenase-homologous genes in deep subseafloor sedimentary metagenomes.</title>
        <authorList>
            <person name="Kawai M."/>
            <person name="Futagami T."/>
            <person name="Toyoda A."/>
            <person name="Takaki Y."/>
            <person name="Nishi S."/>
            <person name="Hori S."/>
            <person name="Arai W."/>
            <person name="Tsubouchi T."/>
            <person name="Morono Y."/>
            <person name="Uchiyama I."/>
            <person name="Ito T."/>
            <person name="Fujiyama A."/>
            <person name="Inagaki F."/>
            <person name="Takami H."/>
        </authorList>
    </citation>
    <scope>NUCLEOTIDE SEQUENCE</scope>
    <source>
        <strain evidence="2">Expedition CK06-06</strain>
    </source>
</reference>
<proteinExistence type="predicted"/>
<name>X0W144_9ZZZZ</name>
<dbReference type="AlphaFoldDB" id="X0W144"/>
<accession>X0W144</accession>
<gene>
    <name evidence="2" type="ORF">S01H1_52728</name>
</gene>
<keyword evidence="1" id="KW-0812">Transmembrane</keyword>
<sequence>EGLVTHTDLREFLERSPEHSEHSSLKIGGWIAIVLGIVMLGVGGGLQLWG</sequence>
<feature type="non-terminal residue" evidence="2">
    <location>
        <position position="1"/>
    </location>
</feature>
<keyword evidence="1" id="KW-0472">Membrane</keyword>
<keyword evidence="1" id="KW-1133">Transmembrane helix</keyword>